<name>A0A4Z1E7E1_9MICO</name>
<sequence length="275" mass="28299">MSNDSAPSSTTSTTSAPDGDSRVAFVTGAGSGIGRAAALRLAKEGLRVVVVGHSLATAESTAEEVREAGGWALPLGVEAEKAESVREAIARVESELGRIDVVVASAGVNGVWAALEDLEPDEWASTIATNLTGTFHTVKYAVPLLKVRGGAVVIVSSINGTRTFSNTGASAYASSKAGQVAFAKMIAVELASAKVRVNVICPGAIDTEISDNTEHRDIDELGVKATYPEGEIPLTGNESGSADQVADLIWFLGSDASSHITGSEMWIDGGQSLII</sequence>
<dbReference type="GO" id="GO:0006633">
    <property type="term" value="P:fatty acid biosynthetic process"/>
    <property type="evidence" value="ECO:0007669"/>
    <property type="project" value="TreeGrafter"/>
</dbReference>
<dbReference type="OrthoDB" id="517007at2"/>
<feature type="region of interest" description="Disordered" evidence="3">
    <location>
        <begin position="1"/>
        <end position="22"/>
    </location>
</feature>
<dbReference type="InterPro" id="IPR036291">
    <property type="entry name" value="NAD(P)-bd_dom_sf"/>
</dbReference>
<keyword evidence="5" id="KW-1185">Reference proteome</keyword>
<evidence type="ECO:0000256" key="3">
    <source>
        <dbReference type="SAM" id="MobiDB-lite"/>
    </source>
</evidence>
<keyword evidence="2" id="KW-0560">Oxidoreductase</keyword>
<dbReference type="AlphaFoldDB" id="A0A4Z1E7E1"/>
<dbReference type="Pfam" id="PF13561">
    <property type="entry name" value="adh_short_C2"/>
    <property type="match status" value="1"/>
</dbReference>
<evidence type="ECO:0000313" key="4">
    <source>
        <dbReference type="EMBL" id="TGO06612.1"/>
    </source>
</evidence>
<feature type="compositionally biased region" description="Low complexity" evidence="3">
    <location>
        <begin position="1"/>
        <end position="17"/>
    </location>
</feature>
<gene>
    <name evidence="4" type="ORF">SERN_0804</name>
</gene>
<organism evidence="4 5">
    <name type="scientific">Serinibacter arcticus</name>
    <dbReference type="NCBI Taxonomy" id="1655435"/>
    <lineage>
        <taxon>Bacteria</taxon>
        <taxon>Bacillati</taxon>
        <taxon>Actinomycetota</taxon>
        <taxon>Actinomycetes</taxon>
        <taxon>Micrococcales</taxon>
        <taxon>Beutenbergiaceae</taxon>
        <taxon>Serinibacter</taxon>
    </lineage>
</organism>
<dbReference type="PRINTS" id="PR00081">
    <property type="entry name" value="GDHRDH"/>
</dbReference>
<dbReference type="GO" id="GO:0016616">
    <property type="term" value="F:oxidoreductase activity, acting on the CH-OH group of donors, NAD or NADP as acceptor"/>
    <property type="evidence" value="ECO:0007669"/>
    <property type="project" value="TreeGrafter"/>
</dbReference>
<evidence type="ECO:0000256" key="1">
    <source>
        <dbReference type="ARBA" id="ARBA00006484"/>
    </source>
</evidence>
<dbReference type="EMBL" id="RHPJ01000001">
    <property type="protein sequence ID" value="TGO06612.1"/>
    <property type="molecule type" value="Genomic_DNA"/>
</dbReference>
<dbReference type="InterPro" id="IPR002347">
    <property type="entry name" value="SDR_fam"/>
</dbReference>
<protein>
    <submittedName>
        <fullName evidence="4">3-oxoacyl-[acyl-carrier protein] reductase</fullName>
    </submittedName>
</protein>
<accession>A0A4Z1E7E1</accession>
<proteinExistence type="inferred from homology"/>
<evidence type="ECO:0000313" key="5">
    <source>
        <dbReference type="Proteomes" id="UP000297318"/>
    </source>
</evidence>
<comment type="similarity">
    <text evidence="1">Belongs to the short-chain dehydrogenases/reductases (SDR) family.</text>
</comment>
<dbReference type="NCBIfam" id="NF004203">
    <property type="entry name" value="PRK05653.2-4"/>
    <property type="match status" value="1"/>
</dbReference>
<dbReference type="Proteomes" id="UP000297318">
    <property type="component" value="Unassembled WGS sequence"/>
</dbReference>
<dbReference type="RefSeq" id="WP_135848777.1">
    <property type="nucleotide sequence ID" value="NZ_RHPJ01000001.1"/>
</dbReference>
<dbReference type="CDD" id="cd05233">
    <property type="entry name" value="SDR_c"/>
    <property type="match status" value="1"/>
</dbReference>
<dbReference type="GO" id="GO:0048038">
    <property type="term" value="F:quinone binding"/>
    <property type="evidence" value="ECO:0007669"/>
    <property type="project" value="TreeGrafter"/>
</dbReference>
<dbReference type="PANTHER" id="PTHR42760:SF133">
    <property type="entry name" value="3-OXOACYL-[ACYL-CARRIER-PROTEIN] REDUCTASE"/>
    <property type="match status" value="1"/>
</dbReference>
<dbReference type="Gene3D" id="3.40.50.720">
    <property type="entry name" value="NAD(P)-binding Rossmann-like Domain"/>
    <property type="match status" value="1"/>
</dbReference>
<dbReference type="FunFam" id="3.40.50.720:FF:000084">
    <property type="entry name" value="Short-chain dehydrogenase reductase"/>
    <property type="match status" value="1"/>
</dbReference>
<dbReference type="SUPFAM" id="SSF51735">
    <property type="entry name" value="NAD(P)-binding Rossmann-fold domains"/>
    <property type="match status" value="1"/>
</dbReference>
<evidence type="ECO:0000256" key="2">
    <source>
        <dbReference type="ARBA" id="ARBA00023002"/>
    </source>
</evidence>
<comment type="caution">
    <text evidence="4">The sequence shown here is derived from an EMBL/GenBank/DDBJ whole genome shotgun (WGS) entry which is preliminary data.</text>
</comment>
<dbReference type="PRINTS" id="PR00080">
    <property type="entry name" value="SDRFAMILY"/>
</dbReference>
<reference evidence="4 5" key="1">
    <citation type="submission" date="2018-11" db="EMBL/GenBank/DDBJ databases">
        <title>Complete genome sequencing of the Actinobacteria Serinibacter sp. K3-2.</title>
        <authorList>
            <person name="Rakitin A.L."/>
            <person name="Beletsky A.V."/>
            <person name="Mardanov A.V."/>
            <person name="Ravin N.V."/>
            <person name="Gromova A.S."/>
            <person name="Filippova S.N."/>
            <person name="Gal'Chenko V.F."/>
        </authorList>
    </citation>
    <scope>NUCLEOTIDE SEQUENCE [LARGE SCALE GENOMIC DNA]</scope>
    <source>
        <strain evidence="4 5">K3-2</strain>
    </source>
</reference>
<dbReference type="PANTHER" id="PTHR42760">
    <property type="entry name" value="SHORT-CHAIN DEHYDROGENASES/REDUCTASES FAMILY MEMBER"/>
    <property type="match status" value="1"/>
</dbReference>